<evidence type="ECO:0000313" key="5">
    <source>
        <dbReference type="Proteomes" id="UP001210211"/>
    </source>
</evidence>
<keyword evidence="1 3" id="KW-0853">WD repeat</keyword>
<dbReference type="InterPro" id="IPR036322">
    <property type="entry name" value="WD40_repeat_dom_sf"/>
</dbReference>
<accession>A0AAD6A320</accession>
<dbReference type="PANTHER" id="PTHR22844">
    <property type="entry name" value="F-BOX AND WD40 DOMAIN PROTEIN"/>
    <property type="match status" value="1"/>
</dbReference>
<feature type="repeat" description="WD" evidence="3">
    <location>
        <begin position="350"/>
        <end position="390"/>
    </location>
</feature>
<dbReference type="SUPFAM" id="SSF50978">
    <property type="entry name" value="WD40 repeat-like"/>
    <property type="match status" value="1"/>
</dbReference>
<dbReference type="PROSITE" id="PS50082">
    <property type="entry name" value="WD_REPEATS_2"/>
    <property type="match status" value="2"/>
</dbReference>
<dbReference type="EMBL" id="JAMRDG010000001">
    <property type="protein sequence ID" value="KAJ3708827.1"/>
    <property type="molecule type" value="Genomic_DNA"/>
</dbReference>
<dbReference type="Pfam" id="PF00400">
    <property type="entry name" value="WD40"/>
    <property type="match status" value="4"/>
</dbReference>
<dbReference type="Gene3D" id="2.130.10.10">
    <property type="entry name" value="YVTN repeat-like/Quinoprotein amine dehydrogenase"/>
    <property type="match status" value="2"/>
</dbReference>
<comment type="caution">
    <text evidence="4">The sequence shown here is derived from an EMBL/GenBank/DDBJ whole genome shotgun (WGS) entry which is preliminary data.</text>
</comment>
<dbReference type="AlphaFoldDB" id="A0AAD6A320"/>
<keyword evidence="5" id="KW-1185">Reference proteome</keyword>
<keyword evidence="2" id="KW-0677">Repeat</keyword>
<dbReference type="InterPro" id="IPR015943">
    <property type="entry name" value="WD40/YVTN_repeat-like_dom_sf"/>
</dbReference>
<evidence type="ECO:0000256" key="1">
    <source>
        <dbReference type="ARBA" id="ARBA00022574"/>
    </source>
</evidence>
<organism evidence="4 5">
    <name type="scientific">Rhynchospora tenuis</name>
    <dbReference type="NCBI Taxonomy" id="198213"/>
    <lineage>
        <taxon>Eukaryota</taxon>
        <taxon>Viridiplantae</taxon>
        <taxon>Streptophyta</taxon>
        <taxon>Embryophyta</taxon>
        <taxon>Tracheophyta</taxon>
        <taxon>Spermatophyta</taxon>
        <taxon>Magnoliopsida</taxon>
        <taxon>Liliopsida</taxon>
        <taxon>Poales</taxon>
        <taxon>Cyperaceae</taxon>
        <taxon>Cyperoideae</taxon>
        <taxon>Rhynchosporeae</taxon>
        <taxon>Rhynchospora</taxon>
    </lineage>
</organism>
<sequence>MENDKKGKADSISDSLKRIIRRSLRDSIGVMGRQTKSKLPDYLIQEEGNCAQADKVRVLASSRPRNATSSTYQERTLTGASTSNARTCADAGFIDYQLSRGATLIAPVTYNCRFRHISSMASSFNRVLFSEYNSNQVQEWRSGKPFACIEYSESMGIVNAIVMQDPQARIFCGHNDGLITVWESDITRQDVYKHVATLLKPTLTNLLKNKVLLQRGTPAPAVSCLCISDDRNFIYSGLVDGTLQTWLIQSGKLVNTMCAHKGAVINALAMGSGIVISGSNDGTIKVWEREPHCTKRKVRHSLKRLYFPKVAVNAVVYGIEGSSMGLLYAGSSDGLVRCWKKSDNYMPEVMRYHQGAVSCLALTSGQFVFSGSTDTTICVWQRDNKAVSHTIVIVLKGHLGPVRCLAVQEDWECVSRVAGDRWVLYSGALDRTLKIWRVSEQLPELCRSFSY</sequence>
<dbReference type="SMART" id="SM00320">
    <property type="entry name" value="WD40"/>
    <property type="match status" value="6"/>
</dbReference>
<evidence type="ECO:0000313" key="4">
    <source>
        <dbReference type="EMBL" id="KAJ3708827.1"/>
    </source>
</evidence>
<protein>
    <submittedName>
        <fullName evidence="4">Uncharacterized protein</fullName>
    </submittedName>
</protein>
<evidence type="ECO:0000256" key="2">
    <source>
        <dbReference type="ARBA" id="ARBA00022737"/>
    </source>
</evidence>
<name>A0AAD6A320_9POAL</name>
<dbReference type="PRINTS" id="PR00320">
    <property type="entry name" value="GPROTEINBRPT"/>
</dbReference>
<dbReference type="InterPro" id="IPR020472">
    <property type="entry name" value="WD40_PAC1"/>
</dbReference>
<proteinExistence type="predicted"/>
<dbReference type="Proteomes" id="UP001210211">
    <property type="component" value="Unassembled WGS sequence"/>
</dbReference>
<reference evidence="4 5" key="1">
    <citation type="journal article" date="2022" name="Cell">
        <title>Repeat-based holocentromeres influence genome architecture and karyotype evolution.</title>
        <authorList>
            <person name="Hofstatter P.G."/>
            <person name="Thangavel G."/>
            <person name="Lux T."/>
            <person name="Neumann P."/>
            <person name="Vondrak T."/>
            <person name="Novak P."/>
            <person name="Zhang M."/>
            <person name="Costa L."/>
            <person name="Castellani M."/>
            <person name="Scott A."/>
            <person name="Toegelov H."/>
            <person name="Fuchs J."/>
            <person name="Mata-Sucre Y."/>
            <person name="Dias Y."/>
            <person name="Vanzela A.L.L."/>
            <person name="Huettel B."/>
            <person name="Almeida C.C.S."/>
            <person name="Simkova H."/>
            <person name="Souza G."/>
            <person name="Pedrosa-Harand A."/>
            <person name="Macas J."/>
            <person name="Mayer K.F.X."/>
            <person name="Houben A."/>
            <person name="Marques A."/>
        </authorList>
    </citation>
    <scope>NUCLEOTIDE SEQUENCE [LARGE SCALE GENOMIC DNA]</scope>
    <source>
        <strain evidence="4">RhyTen1mFocal</strain>
    </source>
</reference>
<feature type="repeat" description="WD" evidence="3">
    <location>
        <begin position="275"/>
        <end position="288"/>
    </location>
</feature>
<gene>
    <name evidence="4" type="ORF">LUZ61_012532</name>
</gene>
<dbReference type="InterPro" id="IPR001680">
    <property type="entry name" value="WD40_rpt"/>
</dbReference>
<dbReference type="PANTHER" id="PTHR22844:SF336">
    <property type="entry name" value="PROTEIN JINGUBANG"/>
    <property type="match status" value="1"/>
</dbReference>
<evidence type="ECO:0000256" key="3">
    <source>
        <dbReference type="PROSITE-ProRule" id="PRU00221"/>
    </source>
</evidence>
<dbReference type="InterPro" id="IPR045182">
    <property type="entry name" value="JINGUBANG-like"/>
</dbReference>